<name>A0AAE0TA34_9BIVA</name>
<comment type="caution">
    <text evidence="1">The sequence shown here is derived from an EMBL/GenBank/DDBJ whole genome shotgun (WGS) entry which is preliminary data.</text>
</comment>
<feature type="non-terminal residue" evidence="1">
    <location>
        <position position="1"/>
    </location>
</feature>
<protein>
    <submittedName>
        <fullName evidence="1">Uncharacterized protein</fullName>
    </submittedName>
</protein>
<reference evidence="1" key="3">
    <citation type="submission" date="2023-05" db="EMBL/GenBank/DDBJ databases">
        <authorList>
            <person name="Smith C.H."/>
        </authorList>
    </citation>
    <scope>NUCLEOTIDE SEQUENCE</scope>
    <source>
        <strain evidence="1">CHS0354</strain>
        <tissue evidence="1">Mantle</tissue>
    </source>
</reference>
<feature type="non-terminal residue" evidence="1">
    <location>
        <position position="63"/>
    </location>
</feature>
<reference evidence="1" key="2">
    <citation type="journal article" date="2021" name="Genome Biol. Evol.">
        <title>Developing a high-quality reference genome for a parasitic bivalve with doubly uniparental inheritance (Bivalvia: Unionida).</title>
        <authorList>
            <person name="Smith C.H."/>
        </authorList>
    </citation>
    <scope>NUCLEOTIDE SEQUENCE</scope>
    <source>
        <strain evidence="1">CHS0354</strain>
        <tissue evidence="1">Mantle</tissue>
    </source>
</reference>
<reference evidence="1" key="1">
    <citation type="journal article" date="2021" name="Genome Biol. Evol.">
        <title>A High-Quality Reference Genome for a Parasitic Bivalve with Doubly Uniparental Inheritance (Bivalvia: Unionida).</title>
        <authorList>
            <person name="Smith C.H."/>
        </authorList>
    </citation>
    <scope>NUCLEOTIDE SEQUENCE</scope>
    <source>
        <strain evidence="1">CHS0354</strain>
    </source>
</reference>
<evidence type="ECO:0000313" key="2">
    <source>
        <dbReference type="Proteomes" id="UP001195483"/>
    </source>
</evidence>
<gene>
    <name evidence="1" type="ORF">CHS0354_019640</name>
</gene>
<keyword evidence="2" id="KW-1185">Reference proteome</keyword>
<dbReference type="Proteomes" id="UP001195483">
    <property type="component" value="Unassembled WGS sequence"/>
</dbReference>
<dbReference type="EMBL" id="JAEAOA010001198">
    <property type="protein sequence ID" value="KAK3605963.1"/>
    <property type="molecule type" value="Genomic_DNA"/>
</dbReference>
<accession>A0AAE0TA34</accession>
<sequence length="63" mass="7222">ADPYPSLRLAARNLCLRRLKTRLSKVVKAHQDWSQPNKDASTYAGRNLVQTLQNTKPFKMVLL</sequence>
<dbReference type="AlphaFoldDB" id="A0AAE0TA34"/>
<organism evidence="1 2">
    <name type="scientific">Potamilus streckersoni</name>
    <dbReference type="NCBI Taxonomy" id="2493646"/>
    <lineage>
        <taxon>Eukaryota</taxon>
        <taxon>Metazoa</taxon>
        <taxon>Spiralia</taxon>
        <taxon>Lophotrochozoa</taxon>
        <taxon>Mollusca</taxon>
        <taxon>Bivalvia</taxon>
        <taxon>Autobranchia</taxon>
        <taxon>Heteroconchia</taxon>
        <taxon>Palaeoheterodonta</taxon>
        <taxon>Unionida</taxon>
        <taxon>Unionoidea</taxon>
        <taxon>Unionidae</taxon>
        <taxon>Ambleminae</taxon>
        <taxon>Lampsilini</taxon>
        <taxon>Potamilus</taxon>
    </lineage>
</organism>
<evidence type="ECO:0000313" key="1">
    <source>
        <dbReference type="EMBL" id="KAK3605963.1"/>
    </source>
</evidence>
<proteinExistence type="predicted"/>